<dbReference type="AlphaFoldDB" id="A0A8C4XG12"/>
<dbReference type="FunFam" id="3.30.160.60:FF:001532">
    <property type="entry name" value="Zinc finger protein 483"/>
    <property type="match status" value="1"/>
</dbReference>
<accession>A0A8C4XG12</accession>
<feature type="domain" description="C2H2-type" evidence="12">
    <location>
        <begin position="468"/>
        <end position="495"/>
    </location>
</feature>
<evidence type="ECO:0000256" key="2">
    <source>
        <dbReference type="ARBA" id="ARBA00006991"/>
    </source>
</evidence>
<dbReference type="GO" id="GO:0008270">
    <property type="term" value="F:zinc ion binding"/>
    <property type="evidence" value="ECO:0007669"/>
    <property type="project" value="UniProtKB-KW"/>
</dbReference>
<keyword evidence="8" id="KW-0804">Transcription</keyword>
<dbReference type="PROSITE" id="PS50157">
    <property type="entry name" value="ZINC_FINGER_C2H2_2"/>
    <property type="match status" value="9"/>
</dbReference>
<dbReference type="SUPFAM" id="SSF57667">
    <property type="entry name" value="beta-beta-alpha zinc fingers"/>
    <property type="match status" value="5"/>
</dbReference>
<feature type="domain" description="C2H2-type" evidence="12">
    <location>
        <begin position="328"/>
        <end position="355"/>
    </location>
</feature>
<evidence type="ECO:0000256" key="6">
    <source>
        <dbReference type="ARBA" id="ARBA00022833"/>
    </source>
</evidence>
<evidence type="ECO:0000256" key="1">
    <source>
        <dbReference type="ARBA" id="ARBA00004123"/>
    </source>
</evidence>
<feature type="region of interest" description="Disordered" evidence="11">
    <location>
        <begin position="164"/>
        <end position="194"/>
    </location>
</feature>
<evidence type="ECO:0000256" key="9">
    <source>
        <dbReference type="ARBA" id="ARBA00023242"/>
    </source>
</evidence>
<feature type="domain" description="C2H2-type" evidence="12">
    <location>
        <begin position="300"/>
        <end position="327"/>
    </location>
</feature>
<dbReference type="SMART" id="SM00355">
    <property type="entry name" value="ZnF_C2H2"/>
    <property type="match status" value="9"/>
</dbReference>
<dbReference type="InterPro" id="IPR050527">
    <property type="entry name" value="Snail/Krueppel_Znf"/>
</dbReference>
<dbReference type="PANTHER" id="PTHR24388">
    <property type="entry name" value="ZINC FINGER PROTEIN"/>
    <property type="match status" value="1"/>
</dbReference>
<feature type="domain" description="C2H2-type" evidence="12">
    <location>
        <begin position="244"/>
        <end position="271"/>
    </location>
</feature>
<keyword evidence="3" id="KW-0479">Metal-binding</keyword>
<evidence type="ECO:0000259" key="12">
    <source>
        <dbReference type="PROSITE" id="PS50157"/>
    </source>
</evidence>
<comment type="similarity">
    <text evidence="2">Belongs to the krueppel C2H2-type zinc-finger protein family.</text>
</comment>
<dbReference type="InterPro" id="IPR036236">
    <property type="entry name" value="Znf_C2H2_sf"/>
</dbReference>
<feature type="domain" description="C2H2-type" evidence="12">
    <location>
        <begin position="356"/>
        <end position="383"/>
    </location>
</feature>
<protein>
    <recommendedName>
        <fullName evidence="12">C2H2-type domain-containing protein</fullName>
    </recommendedName>
</protein>
<dbReference type="Pfam" id="PF00096">
    <property type="entry name" value="zf-C2H2"/>
    <property type="match status" value="6"/>
</dbReference>
<name>A0A8C4XG12_ERPCA</name>
<keyword evidence="4" id="KW-0677">Repeat</keyword>
<feature type="compositionally biased region" description="Polar residues" evidence="11">
    <location>
        <begin position="173"/>
        <end position="194"/>
    </location>
</feature>
<comment type="subcellular location">
    <subcellularLocation>
        <location evidence="1">Nucleus</location>
    </subcellularLocation>
</comment>
<dbReference type="Proteomes" id="UP000694620">
    <property type="component" value="Unassembled WGS sequence"/>
</dbReference>
<feature type="region of interest" description="Disordered" evidence="11">
    <location>
        <begin position="1"/>
        <end position="29"/>
    </location>
</feature>
<dbReference type="PANTHER" id="PTHR24388:SF54">
    <property type="entry name" value="PROTEIN ESCARGOT"/>
    <property type="match status" value="1"/>
</dbReference>
<keyword evidence="7" id="KW-0238">DNA-binding</keyword>
<keyword evidence="9" id="KW-0539">Nucleus</keyword>
<reference evidence="13" key="2">
    <citation type="submission" date="2025-09" db="UniProtKB">
        <authorList>
            <consortium name="Ensembl"/>
        </authorList>
    </citation>
    <scope>IDENTIFICATION</scope>
</reference>
<evidence type="ECO:0000313" key="14">
    <source>
        <dbReference type="Proteomes" id="UP000694620"/>
    </source>
</evidence>
<evidence type="ECO:0000256" key="7">
    <source>
        <dbReference type="ARBA" id="ARBA00023125"/>
    </source>
</evidence>
<feature type="compositionally biased region" description="Basic and acidic residues" evidence="11">
    <location>
        <begin position="7"/>
        <end position="20"/>
    </location>
</feature>
<dbReference type="PROSITE" id="PS00028">
    <property type="entry name" value="ZINC_FINGER_C2H2_1"/>
    <property type="match status" value="9"/>
</dbReference>
<dbReference type="GO" id="GO:0000978">
    <property type="term" value="F:RNA polymerase II cis-regulatory region sequence-specific DNA binding"/>
    <property type="evidence" value="ECO:0007669"/>
    <property type="project" value="TreeGrafter"/>
</dbReference>
<organism evidence="13 14">
    <name type="scientific">Erpetoichthys calabaricus</name>
    <name type="common">Rope fish</name>
    <name type="synonym">Calamoichthys calabaricus</name>
    <dbReference type="NCBI Taxonomy" id="27687"/>
    <lineage>
        <taxon>Eukaryota</taxon>
        <taxon>Metazoa</taxon>
        <taxon>Chordata</taxon>
        <taxon>Craniata</taxon>
        <taxon>Vertebrata</taxon>
        <taxon>Euteleostomi</taxon>
        <taxon>Actinopterygii</taxon>
        <taxon>Polypteriformes</taxon>
        <taxon>Polypteridae</taxon>
        <taxon>Erpetoichthys</taxon>
    </lineage>
</organism>
<feature type="domain" description="C2H2-type" evidence="12">
    <location>
        <begin position="272"/>
        <end position="299"/>
    </location>
</feature>
<evidence type="ECO:0000256" key="10">
    <source>
        <dbReference type="PROSITE-ProRule" id="PRU00042"/>
    </source>
</evidence>
<evidence type="ECO:0000256" key="8">
    <source>
        <dbReference type="ARBA" id="ARBA00023163"/>
    </source>
</evidence>
<evidence type="ECO:0000256" key="4">
    <source>
        <dbReference type="ARBA" id="ARBA00022737"/>
    </source>
</evidence>
<evidence type="ECO:0000256" key="3">
    <source>
        <dbReference type="ARBA" id="ARBA00022723"/>
    </source>
</evidence>
<keyword evidence="6" id="KW-0862">Zinc</keyword>
<keyword evidence="14" id="KW-1185">Reference proteome</keyword>
<evidence type="ECO:0000256" key="11">
    <source>
        <dbReference type="SAM" id="MobiDB-lite"/>
    </source>
</evidence>
<evidence type="ECO:0000256" key="5">
    <source>
        <dbReference type="ARBA" id="ARBA00022771"/>
    </source>
</evidence>
<feature type="domain" description="C2H2-type" evidence="12">
    <location>
        <begin position="412"/>
        <end position="439"/>
    </location>
</feature>
<keyword evidence="5 10" id="KW-0863">Zinc-finger</keyword>
<reference evidence="13" key="1">
    <citation type="submission" date="2025-08" db="UniProtKB">
        <authorList>
            <consortium name="Ensembl"/>
        </authorList>
    </citation>
    <scope>IDENTIFICATION</scope>
</reference>
<dbReference type="GO" id="GO:0005634">
    <property type="term" value="C:nucleus"/>
    <property type="evidence" value="ECO:0007669"/>
    <property type="project" value="UniProtKB-SubCell"/>
</dbReference>
<sequence>MASANQEEMKERLERVKQEDCEGGAPGDLWVKSEYREGDVSVFKEEEPKKEIVEVKVEESEDFSISFGLKNHETGKLFKEDVCEESHSGVQPWFTSTGQLATRQTLMGLKSEFSEFEEKIGERNRRNADEQEACGSLGMNFQENGSIFLPSFAQTSLQCRLQHEQDNEKMKKSTSGSENMSAATVQRSSPSTVKPIQTEAVSAGQRQVDSTDQEDLCASQDRRQTFKSKTECKDKSIHRRQKTYACSECVRVFLCSSHLQAHKTIHSGEKPHCCPECGKRFSQVSNLKSHVRVHTGEKPYHCSECGRRFSHRSTLQTHVKTHTGERPHCCAECGKRFLQISQLQSHIRLHTGEIPYCCSECGKRFLQASHLKCHMRTHTGEKRYTCLECGKRFSDSGTLRSHERIHTGEKPYCCSECGKQFSYSSSLKKHTRIHTGEKPYGCSECGKQFSHRANLQRHVRLHTGEKPYSCAECGKRFSDCSGLHTHRRIHTGEKPY</sequence>
<feature type="domain" description="C2H2-type" evidence="12">
    <location>
        <begin position="384"/>
        <end position="411"/>
    </location>
</feature>
<proteinExistence type="inferred from homology"/>
<dbReference type="FunFam" id="3.30.160.60:FF:001954">
    <property type="entry name" value="Zinc finger protein 787"/>
    <property type="match status" value="1"/>
</dbReference>
<dbReference type="Gene3D" id="3.30.160.60">
    <property type="entry name" value="Classic Zinc Finger"/>
    <property type="match status" value="9"/>
</dbReference>
<dbReference type="Ensembl" id="ENSECRT00000028733.1">
    <property type="protein sequence ID" value="ENSECRP00000028146.1"/>
    <property type="gene ID" value="ENSECRG00000019055.1"/>
</dbReference>
<dbReference type="GeneTree" id="ENSGT01150000286952"/>
<evidence type="ECO:0000313" key="13">
    <source>
        <dbReference type="Ensembl" id="ENSECRP00000028146.1"/>
    </source>
</evidence>
<dbReference type="FunFam" id="3.30.160.60:FF:002343">
    <property type="entry name" value="Zinc finger protein 33A"/>
    <property type="match status" value="5"/>
</dbReference>
<dbReference type="GO" id="GO:0000981">
    <property type="term" value="F:DNA-binding transcription factor activity, RNA polymerase II-specific"/>
    <property type="evidence" value="ECO:0007669"/>
    <property type="project" value="TreeGrafter"/>
</dbReference>
<dbReference type="FunFam" id="3.30.160.60:FF:000188">
    <property type="entry name" value="Zinc finger protein 787"/>
    <property type="match status" value="1"/>
</dbReference>
<dbReference type="InterPro" id="IPR013087">
    <property type="entry name" value="Znf_C2H2_type"/>
</dbReference>
<feature type="domain" description="C2H2-type" evidence="12">
    <location>
        <begin position="440"/>
        <end position="467"/>
    </location>
</feature>